<proteinExistence type="predicted"/>
<gene>
    <name evidence="2" type="ORF">LCOR_11894.1</name>
</gene>
<name>A0A068SH06_9FUNG</name>
<feature type="compositionally biased region" description="Polar residues" evidence="1">
    <location>
        <begin position="1"/>
        <end position="13"/>
    </location>
</feature>
<comment type="caution">
    <text evidence="2">The sequence shown here is derived from an EMBL/GenBank/DDBJ whole genome shotgun (WGS) entry which is preliminary data.</text>
</comment>
<dbReference type="AlphaFoldDB" id="A0A068SH06"/>
<reference evidence="2" key="1">
    <citation type="submission" date="2013-08" db="EMBL/GenBank/DDBJ databases">
        <title>Gene expansion shapes genome architecture in the human pathogen Lichtheimia corymbifera: an evolutionary genomics analysis in the ancient terrestrial Mucorales (Mucoromycotina).</title>
        <authorList>
            <person name="Schwartze V.U."/>
            <person name="Winter S."/>
            <person name="Shelest E."/>
            <person name="Marcet-Houben M."/>
            <person name="Horn F."/>
            <person name="Wehner S."/>
            <person name="Hoffmann K."/>
            <person name="Riege K."/>
            <person name="Sammeth M."/>
            <person name="Nowrousian M."/>
            <person name="Valiante V."/>
            <person name="Linde J."/>
            <person name="Jacobsen I.D."/>
            <person name="Marz M."/>
            <person name="Brakhage A.A."/>
            <person name="Gabaldon T."/>
            <person name="Bocker S."/>
            <person name="Voigt K."/>
        </authorList>
    </citation>
    <scope>NUCLEOTIDE SEQUENCE [LARGE SCALE GENOMIC DNA]</scope>
    <source>
        <strain evidence="2">FSU 9682</strain>
    </source>
</reference>
<feature type="compositionally biased region" description="Acidic residues" evidence="1">
    <location>
        <begin position="33"/>
        <end position="46"/>
    </location>
</feature>
<protein>
    <submittedName>
        <fullName evidence="2">Uncharacterized protein</fullName>
    </submittedName>
</protein>
<accession>A0A068SH06</accession>
<evidence type="ECO:0000256" key="1">
    <source>
        <dbReference type="SAM" id="MobiDB-lite"/>
    </source>
</evidence>
<dbReference type="Proteomes" id="UP000027586">
    <property type="component" value="Unassembled WGS sequence"/>
</dbReference>
<sequence>MSPNPIQKQTNNKSDGELTKRNKPKGTPSGGEDVVDMEIDECEPVDDGAKPPSAEEADELLEYMERTDNSSNPSAAKKAAYEPIGSEISVGKIGPNTPNYVMRDYCQQEADKCDRKMRGAIAAGDDDLFEKLSSEKEKWLKKKQHFLEDDGFGVSSSDGKGKSEGKKALKDIVHVPTFKKDVPPLQVQGETKKKDRHDKRHPLYASVDDFFEDFETYLHVNEVPKEDHWEQCIYFSCAPEKRSWLKSIIARAKDDCDVCVCVCHVTRKSLRMRIYSERKSTYQLMSDLCIYTTAIEKVLIQWQAVNMGWS</sequence>
<dbReference type="VEuPathDB" id="FungiDB:LCOR_11894.1"/>
<feature type="region of interest" description="Disordered" evidence="1">
    <location>
        <begin position="1"/>
        <end position="83"/>
    </location>
</feature>
<organism evidence="2 3">
    <name type="scientific">Lichtheimia corymbifera JMRC:FSU:9682</name>
    <dbReference type="NCBI Taxonomy" id="1263082"/>
    <lineage>
        <taxon>Eukaryota</taxon>
        <taxon>Fungi</taxon>
        <taxon>Fungi incertae sedis</taxon>
        <taxon>Mucoromycota</taxon>
        <taxon>Mucoromycotina</taxon>
        <taxon>Mucoromycetes</taxon>
        <taxon>Mucorales</taxon>
        <taxon>Lichtheimiaceae</taxon>
        <taxon>Lichtheimia</taxon>
    </lineage>
</organism>
<evidence type="ECO:0000313" key="3">
    <source>
        <dbReference type="Proteomes" id="UP000027586"/>
    </source>
</evidence>
<keyword evidence="3" id="KW-1185">Reference proteome</keyword>
<evidence type="ECO:0000313" key="2">
    <source>
        <dbReference type="EMBL" id="CDH61117.1"/>
    </source>
</evidence>
<dbReference type="OrthoDB" id="10487639at2759"/>
<dbReference type="EMBL" id="CBTN010000136">
    <property type="protein sequence ID" value="CDH61117.1"/>
    <property type="molecule type" value="Genomic_DNA"/>
</dbReference>